<dbReference type="Proteomes" id="UP000252586">
    <property type="component" value="Unassembled WGS sequence"/>
</dbReference>
<feature type="transmembrane region" description="Helical" evidence="1">
    <location>
        <begin position="19"/>
        <end position="39"/>
    </location>
</feature>
<evidence type="ECO:0000313" key="2">
    <source>
        <dbReference type="EMBL" id="RBO88820.1"/>
    </source>
</evidence>
<keyword evidence="1" id="KW-0812">Transmembrane</keyword>
<dbReference type="RefSeq" id="WP_067512295.1">
    <property type="nucleotide sequence ID" value="NZ_CP107943.1"/>
</dbReference>
<keyword evidence="1" id="KW-0472">Membrane</keyword>
<evidence type="ECO:0000313" key="3">
    <source>
        <dbReference type="Proteomes" id="UP000252586"/>
    </source>
</evidence>
<protein>
    <submittedName>
        <fullName evidence="2">Uncharacterized protein</fullName>
    </submittedName>
</protein>
<keyword evidence="1" id="KW-1133">Transmembrane helix</keyword>
<gene>
    <name evidence="2" type="ORF">DFR74_10845</name>
</gene>
<comment type="caution">
    <text evidence="2">The sequence shown here is derived from an EMBL/GenBank/DDBJ whole genome shotgun (WGS) entry which is preliminary data.</text>
</comment>
<feature type="transmembrane region" description="Helical" evidence="1">
    <location>
        <begin position="45"/>
        <end position="64"/>
    </location>
</feature>
<keyword evidence="3" id="KW-1185">Reference proteome</keyword>
<dbReference type="OrthoDB" id="4563807at2"/>
<reference evidence="2 3" key="1">
    <citation type="submission" date="2018-06" db="EMBL/GenBank/DDBJ databases">
        <title>Genomic Encyclopedia of Type Strains, Phase IV (KMG-IV): sequencing the most valuable type-strain genomes for metagenomic binning, comparative biology and taxonomic classification.</title>
        <authorList>
            <person name="Goeker M."/>
        </authorList>
    </citation>
    <scope>NUCLEOTIDE SEQUENCE [LARGE SCALE GENOMIC DNA]</scope>
    <source>
        <strain evidence="2 3">DSM 44599</strain>
    </source>
</reference>
<name>A0A366DFI0_9NOCA</name>
<accession>A0A366DFI0</accession>
<dbReference type="STRING" id="1210090.GCA_001613185_05286"/>
<organism evidence="2 3">
    <name type="scientific">Nocardia puris</name>
    <dbReference type="NCBI Taxonomy" id="208602"/>
    <lineage>
        <taxon>Bacteria</taxon>
        <taxon>Bacillati</taxon>
        <taxon>Actinomycetota</taxon>
        <taxon>Actinomycetes</taxon>
        <taxon>Mycobacteriales</taxon>
        <taxon>Nocardiaceae</taxon>
        <taxon>Nocardia</taxon>
    </lineage>
</organism>
<proteinExistence type="predicted"/>
<evidence type="ECO:0000256" key="1">
    <source>
        <dbReference type="SAM" id="Phobius"/>
    </source>
</evidence>
<dbReference type="AlphaFoldDB" id="A0A366DFI0"/>
<sequence length="70" mass="7180">MAEHGELERTRERGPSASLLIVGLLALTVSTVGLIGSAATLGGAISFGWVVVIAAIIIGLILVISPRKRS</sequence>
<dbReference type="EMBL" id="QNRE01000008">
    <property type="protein sequence ID" value="RBO88820.1"/>
    <property type="molecule type" value="Genomic_DNA"/>
</dbReference>